<organism evidence="2 3">
    <name type="scientific">Ruminococcus bovis</name>
    <dbReference type="NCBI Taxonomy" id="2564099"/>
    <lineage>
        <taxon>Bacteria</taxon>
        <taxon>Bacillati</taxon>
        <taxon>Bacillota</taxon>
        <taxon>Clostridia</taxon>
        <taxon>Eubacteriales</taxon>
        <taxon>Oscillospiraceae</taxon>
        <taxon>Ruminococcus</taxon>
    </lineage>
</organism>
<evidence type="ECO:0000313" key="3">
    <source>
        <dbReference type="Proteomes" id="UP000301475"/>
    </source>
</evidence>
<dbReference type="RefSeq" id="WP_138157538.1">
    <property type="nucleotide sequence ID" value="NZ_CP039381.1"/>
</dbReference>
<dbReference type="AlphaFoldDB" id="A0A4V1G5A4"/>
<dbReference type="EMBL" id="CP039381">
    <property type="protein sequence ID" value="QCT07533.1"/>
    <property type="molecule type" value="Genomic_DNA"/>
</dbReference>
<keyword evidence="3" id="KW-1185">Reference proteome</keyword>
<protein>
    <submittedName>
        <fullName evidence="2">Septum formation initiator family protein</fullName>
    </submittedName>
</protein>
<keyword evidence="1" id="KW-0472">Membrane</keyword>
<sequence>MTEENKTKNNSEKIVTDSDSVVKEVTPKKKRKKKFILLYVAVFVFAVYAVYALVTQYSQIDKKKSQLTELNKKISVQEIKNDEITNIYNLSDKDNEDYIEQKAKEDGYLHAGERVFVNISGD</sequence>
<keyword evidence="1" id="KW-0812">Transmembrane</keyword>
<evidence type="ECO:0000313" key="2">
    <source>
        <dbReference type="EMBL" id="QCT07533.1"/>
    </source>
</evidence>
<dbReference type="InterPro" id="IPR007060">
    <property type="entry name" value="FtsL/DivIC"/>
</dbReference>
<keyword evidence="1" id="KW-1133">Transmembrane helix</keyword>
<accession>A0A4V1G5A4</accession>
<dbReference type="KEGG" id="ruj:E5Z56_09265"/>
<reference evidence="2 3" key="1">
    <citation type="submission" date="2019-04" db="EMBL/GenBank/DDBJ databases">
        <authorList>
            <person name="Embree M."/>
            <person name="Gaffney J.R."/>
        </authorList>
    </citation>
    <scope>NUCLEOTIDE SEQUENCE [LARGE SCALE GENOMIC DNA]</scope>
    <source>
        <strain evidence="2 3">JE7A12</strain>
    </source>
</reference>
<dbReference type="Pfam" id="PF04977">
    <property type="entry name" value="DivIC"/>
    <property type="match status" value="1"/>
</dbReference>
<gene>
    <name evidence="2" type="ORF">E5Z56_09265</name>
</gene>
<dbReference type="OrthoDB" id="1862866at2"/>
<dbReference type="Proteomes" id="UP000301475">
    <property type="component" value="Chromosome"/>
</dbReference>
<proteinExistence type="predicted"/>
<feature type="transmembrane region" description="Helical" evidence="1">
    <location>
        <begin position="36"/>
        <end position="54"/>
    </location>
</feature>
<name>A0A4V1G5A4_9FIRM</name>
<evidence type="ECO:0000256" key="1">
    <source>
        <dbReference type="SAM" id="Phobius"/>
    </source>
</evidence>